<sequence>MEAHQQVTGSRVLVVDSDKSWDIILGQAQLQACPVAVHFTADWCAPSKYMAGFFENLALKYPHILFLLVDVDEVKGVKDKMDVKAMPTFLLMKDNVQVDKIVGANADELQKRVAAFAQMPRQSAQDQA</sequence>
<evidence type="ECO:0000313" key="3">
    <source>
        <dbReference type="EMBL" id="ABR17935.1"/>
    </source>
</evidence>
<dbReference type="InterPro" id="IPR013766">
    <property type="entry name" value="Thioredoxin_domain"/>
</dbReference>
<dbReference type="EMBL" id="EF082902">
    <property type="protein sequence ID" value="ABK22253.1"/>
    <property type="molecule type" value="mRNA"/>
</dbReference>
<reference evidence="2" key="2">
    <citation type="journal article" date="2008" name="BMC Genomics">
        <title>A conifer genomics resource of 200,000 spruce (Picea spp.) ESTs and 6,464 high-quality, sequence-finished full-length cDNAs for Sitka spruce (Picea sitchensis).</title>
        <authorList>
            <person name="Ralph S.G."/>
            <person name="Chun H.J."/>
            <person name="Kolosova N."/>
            <person name="Cooper D."/>
            <person name="Oddy C."/>
            <person name="Ritland C.E."/>
            <person name="Kirkpatrick R."/>
            <person name="Moore R."/>
            <person name="Barber S."/>
            <person name="Holt R.A."/>
            <person name="Jones S.J."/>
            <person name="Marra M.A."/>
            <person name="Douglas C.J."/>
            <person name="Ritland K."/>
            <person name="Bohlmann J."/>
        </authorList>
    </citation>
    <scope>NUCLEOTIDE SEQUENCE</scope>
    <source>
        <tissue evidence="2">Green portion of the leader tissue</tissue>
    </source>
</reference>
<feature type="domain" description="Thioredoxin" evidence="1">
    <location>
        <begin position="1"/>
        <end position="118"/>
    </location>
</feature>
<dbReference type="CDD" id="cd02947">
    <property type="entry name" value="TRX_family"/>
    <property type="match status" value="1"/>
</dbReference>
<organism evidence="2">
    <name type="scientific">Picea sitchensis</name>
    <name type="common">Sitka spruce</name>
    <name type="synonym">Pinus sitchensis</name>
    <dbReference type="NCBI Taxonomy" id="3332"/>
    <lineage>
        <taxon>Eukaryota</taxon>
        <taxon>Viridiplantae</taxon>
        <taxon>Streptophyta</taxon>
        <taxon>Embryophyta</taxon>
        <taxon>Tracheophyta</taxon>
        <taxon>Spermatophyta</taxon>
        <taxon>Pinopsida</taxon>
        <taxon>Pinidae</taxon>
        <taxon>Conifers I</taxon>
        <taxon>Pinales</taxon>
        <taxon>Pinaceae</taxon>
        <taxon>Picea</taxon>
    </lineage>
</organism>
<dbReference type="InterPro" id="IPR036249">
    <property type="entry name" value="Thioredoxin-like_sf"/>
</dbReference>
<dbReference type="Pfam" id="PF00085">
    <property type="entry name" value="Thioredoxin"/>
    <property type="match status" value="1"/>
</dbReference>
<dbReference type="PANTHER" id="PTHR10438">
    <property type="entry name" value="THIOREDOXIN"/>
    <property type="match status" value="1"/>
</dbReference>
<protein>
    <recommendedName>
        <fullName evidence="1">Thioredoxin domain-containing protein</fullName>
    </recommendedName>
</protein>
<dbReference type="InterPro" id="IPR050620">
    <property type="entry name" value="Thioredoxin_H-type-like"/>
</dbReference>
<dbReference type="OMA" id="INSQRTW"/>
<dbReference type="PROSITE" id="PS51352">
    <property type="entry name" value="THIOREDOXIN_2"/>
    <property type="match status" value="1"/>
</dbReference>
<name>A9NNP2_PICSI</name>
<evidence type="ECO:0000313" key="2">
    <source>
        <dbReference type="EMBL" id="ABK22253.1"/>
    </source>
</evidence>
<dbReference type="EMBL" id="EF678158">
    <property type="protein sequence ID" value="ABR17935.1"/>
    <property type="molecule type" value="mRNA"/>
</dbReference>
<dbReference type="PANTHER" id="PTHR10438:SF242">
    <property type="entry name" value="THIOREDOXIN-LIKE PROTEIN CXXS1"/>
    <property type="match status" value="1"/>
</dbReference>
<dbReference type="AlphaFoldDB" id="A9NNP2"/>
<dbReference type="Gene3D" id="3.40.30.10">
    <property type="entry name" value="Glutaredoxin"/>
    <property type="match status" value="1"/>
</dbReference>
<reference evidence="3" key="1">
    <citation type="submission" date="2007-06" db="EMBL/GenBank/DDBJ databases">
        <title>Full length cDNA sequences from Sitka Spruce (Picea sitchensis).</title>
        <authorList>
            <person name="Ralph S.G."/>
            <person name="Chun H.E."/>
            <person name="Liao N."/>
            <person name="Ali J."/>
            <person name="Reid K."/>
            <person name="Kolosova N."/>
            <person name="Cooper N."/>
            <person name="Cullis C."/>
            <person name="Jancsik S."/>
            <person name="Moore R."/>
            <person name="Mayo M."/>
            <person name="Wagner S."/>
            <person name="Holt R.A."/>
            <person name="Jones S.J.M."/>
            <person name="Marra M.A."/>
            <person name="Ritland C.E."/>
            <person name="Ritland K."/>
            <person name="Bohlmann J."/>
        </authorList>
    </citation>
    <scope>NUCLEOTIDE SEQUENCE</scope>
    <source>
        <tissue evidence="3">Bark</tissue>
    </source>
</reference>
<proteinExistence type="evidence at transcript level"/>
<evidence type="ECO:0000259" key="1">
    <source>
        <dbReference type="PROSITE" id="PS51352"/>
    </source>
</evidence>
<dbReference type="SUPFAM" id="SSF52833">
    <property type="entry name" value="Thioredoxin-like"/>
    <property type="match status" value="1"/>
</dbReference>
<accession>A9NNP2</accession>